<dbReference type="InterPro" id="IPR045138">
    <property type="entry name" value="MeCP2/MBD4"/>
</dbReference>
<dbReference type="SUPFAM" id="SSF48150">
    <property type="entry name" value="DNA-glycosylase"/>
    <property type="match status" value="1"/>
</dbReference>
<feature type="domain" description="HhH-GPD" evidence="4">
    <location>
        <begin position="118"/>
        <end position="206"/>
    </location>
</feature>
<dbReference type="Pfam" id="PF00730">
    <property type="entry name" value="HhH-GPD"/>
    <property type="match status" value="1"/>
</dbReference>
<dbReference type="InterPro" id="IPR003265">
    <property type="entry name" value="HhH-GPD_domain"/>
</dbReference>
<dbReference type="PANTHER" id="PTHR15074:SF0">
    <property type="entry name" value="METHYL-CPG-BINDING DOMAIN PROTEIN 4-LIKE PROTEIN"/>
    <property type="match status" value="1"/>
</dbReference>
<proteinExistence type="predicted"/>
<dbReference type="Proteomes" id="UP001175228">
    <property type="component" value="Unassembled WGS sequence"/>
</dbReference>
<evidence type="ECO:0000256" key="2">
    <source>
        <dbReference type="ARBA" id="ARBA00023242"/>
    </source>
</evidence>
<name>A0AA39QN96_9AGAR</name>
<dbReference type="GO" id="GO:0003824">
    <property type="term" value="F:catalytic activity"/>
    <property type="evidence" value="ECO:0007669"/>
    <property type="project" value="InterPro"/>
</dbReference>
<dbReference type="Gene3D" id="1.10.340.30">
    <property type="entry name" value="Hypothetical protein, domain 2"/>
    <property type="match status" value="1"/>
</dbReference>
<dbReference type="InterPro" id="IPR011257">
    <property type="entry name" value="DNA_glycosylase"/>
</dbReference>
<evidence type="ECO:0000256" key="1">
    <source>
        <dbReference type="ARBA" id="ARBA00004123"/>
    </source>
</evidence>
<evidence type="ECO:0000313" key="6">
    <source>
        <dbReference type="Proteomes" id="UP001175228"/>
    </source>
</evidence>
<evidence type="ECO:0000259" key="4">
    <source>
        <dbReference type="Pfam" id="PF00730"/>
    </source>
</evidence>
<dbReference type="AlphaFoldDB" id="A0AA39QN96"/>
<dbReference type="PANTHER" id="PTHR15074">
    <property type="entry name" value="METHYL-CPG-BINDING PROTEIN"/>
    <property type="match status" value="1"/>
</dbReference>
<keyword evidence="6" id="KW-1185">Reference proteome</keyword>
<organism evidence="5 6">
    <name type="scientific">Armillaria luteobubalina</name>
    <dbReference type="NCBI Taxonomy" id="153913"/>
    <lineage>
        <taxon>Eukaryota</taxon>
        <taxon>Fungi</taxon>
        <taxon>Dikarya</taxon>
        <taxon>Basidiomycota</taxon>
        <taxon>Agaricomycotina</taxon>
        <taxon>Agaricomycetes</taxon>
        <taxon>Agaricomycetidae</taxon>
        <taxon>Agaricales</taxon>
        <taxon>Marasmiineae</taxon>
        <taxon>Physalacriaceae</taxon>
        <taxon>Armillaria</taxon>
    </lineage>
</organism>
<dbReference type="GO" id="GO:0006285">
    <property type="term" value="P:base-excision repair, AP site formation"/>
    <property type="evidence" value="ECO:0007669"/>
    <property type="project" value="UniProtKB-ARBA"/>
</dbReference>
<feature type="region of interest" description="Disordered" evidence="3">
    <location>
        <begin position="184"/>
        <end position="221"/>
    </location>
</feature>
<evidence type="ECO:0000256" key="3">
    <source>
        <dbReference type="SAM" id="MobiDB-lite"/>
    </source>
</evidence>
<protein>
    <submittedName>
        <fullName evidence="5">DNA glycosylase</fullName>
    </submittedName>
</protein>
<dbReference type="GO" id="GO:0005634">
    <property type="term" value="C:nucleus"/>
    <property type="evidence" value="ECO:0007669"/>
    <property type="project" value="UniProtKB-SubCell"/>
</dbReference>
<sequence length="310" mass="34763">MPPQTPSPKRRISPSVASPYFSSESNPNLDRYIQSPYFSPPKKPSVAREAADDLDNDLDVSYCTSLEVRLLCDKVMALKPILIQGDRWGDSVVLTLQSHHELDSIELVAHDPWKLIVAVTLLNKTSGKLAIPVFWELVDRWPTPLSLSQASDEELVNLIRPLGTQTIRAKRLIEMSKSYLLDPPSPYDVRRSKPAPLPSSASLTNGQGSPGKRKKYPPTPISHLPGTGRYALDSYRIFCTAYENPLSQEWKVIVPTDKKLIQYIKWKWAAEECKEWTCGITSAATTTYLRSLISELVSITLFRIVAIDAE</sequence>
<comment type="caution">
    <text evidence="5">The sequence shown here is derived from an EMBL/GenBank/DDBJ whole genome shotgun (WGS) entry which is preliminary data.</text>
</comment>
<dbReference type="GO" id="GO:0003677">
    <property type="term" value="F:DNA binding"/>
    <property type="evidence" value="ECO:0007669"/>
    <property type="project" value="InterPro"/>
</dbReference>
<reference evidence="5" key="1">
    <citation type="submission" date="2023-06" db="EMBL/GenBank/DDBJ databases">
        <authorList>
            <consortium name="Lawrence Berkeley National Laboratory"/>
            <person name="Ahrendt S."/>
            <person name="Sahu N."/>
            <person name="Indic B."/>
            <person name="Wong-Bajracharya J."/>
            <person name="Merenyi Z."/>
            <person name="Ke H.-M."/>
            <person name="Monk M."/>
            <person name="Kocsube S."/>
            <person name="Drula E."/>
            <person name="Lipzen A."/>
            <person name="Balint B."/>
            <person name="Henrissat B."/>
            <person name="Andreopoulos B."/>
            <person name="Martin F.M."/>
            <person name="Harder C.B."/>
            <person name="Rigling D."/>
            <person name="Ford K.L."/>
            <person name="Foster G.D."/>
            <person name="Pangilinan J."/>
            <person name="Papanicolaou A."/>
            <person name="Barry K."/>
            <person name="LaButti K."/>
            <person name="Viragh M."/>
            <person name="Koriabine M."/>
            <person name="Yan M."/>
            <person name="Riley R."/>
            <person name="Champramary S."/>
            <person name="Plett K.L."/>
            <person name="Tsai I.J."/>
            <person name="Slot J."/>
            <person name="Sipos G."/>
            <person name="Plett J."/>
            <person name="Nagy L.G."/>
            <person name="Grigoriev I.V."/>
        </authorList>
    </citation>
    <scope>NUCLEOTIDE SEQUENCE</scope>
    <source>
        <strain evidence="5">HWK02</strain>
    </source>
</reference>
<keyword evidence="2" id="KW-0539">Nucleus</keyword>
<evidence type="ECO:0000313" key="5">
    <source>
        <dbReference type="EMBL" id="KAK0506088.1"/>
    </source>
</evidence>
<comment type="subcellular location">
    <subcellularLocation>
        <location evidence="1">Nucleus</location>
    </subcellularLocation>
</comment>
<accession>A0AA39QN96</accession>
<dbReference type="EMBL" id="JAUEPU010000001">
    <property type="protein sequence ID" value="KAK0506088.1"/>
    <property type="molecule type" value="Genomic_DNA"/>
</dbReference>
<gene>
    <name evidence="5" type="ORF">EDD18DRAFT_1342415</name>
</gene>
<feature type="region of interest" description="Disordered" evidence="3">
    <location>
        <begin position="1"/>
        <end position="49"/>
    </location>
</feature>